<dbReference type="Proteomes" id="UP001597068">
    <property type="component" value="Unassembled WGS sequence"/>
</dbReference>
<dbReference type="PROSITE" id="PS01125">
    <property type="entry name" value="ROK"/>
    <property type="match status" value="1"/>
</dbReference>
<dbReference type="PANTHER" id="PTHR18964">
    <property type="entry name" value="ROK (REPRESSOR, ORF, KINASE) FAMILY"/>
    <property type="match status" value="1"/>
</dbReference>
<dbReference type="PANTHER" id="PTHR18964:SF173">
    <property type="entry name" value="GLUCOKINASE"/>
    <property type="match status" value="1"/>
</dbReference>
<comment type="similarity">
    <text evidence="1">Belongs to the ROK (NagC/XylR) family.</text>
</comment>
<dbReference type="InterPro" id="IPR043129">
    <property type="entry name" value="ATPase_NBD"/>
</dbReference>
<dbReference type="SUPFAM" id="SSF53067">
    <property type="entry name" value="Actin-like ATPase domain"/>
    <property type="match status" value="1"/>
</dbReference>
<dbReference type="InterPro" id="IPR000600">
    <property type="entry name" value="ROK"/>
</dbReference>
<dbReference type="InterPro" id="IPR049874">
    <property type="entry name" value="ROK_cs"/>
</dbReference>
<dbReference type="Pfam" id="PF00480">
    <property type="entry name" value="ROK"/>
    <property type="match status" value="1"/>
</dbReference>
<reference evidence="3" key="1">
    <citation type="journal article" date="2019" name="Int. J. Syst. Evol. Microbiol.">
        <title>The Global Catalogue of Microorganisms (GCM) 10K type strain sequencing project: providing services to taxonomists for standard genome sequencing and annotation.</title>
        <authorList>
            <consortium name="The Broad Institute Genomics Platform"/>
            <consortium name="The Broad Institute Genome Sequencing Center for Infectious Disease"/>
            <person name="Wu L."/>
            <person name="Ma J."/>
        </authorList>
    </citation>
    <scope>NUCLEOTIDE SEQUENCE [LARGE SCALE GENOMIC DNA]</scope>
    <source>
        <strain evidence="3">CCUG 50873</strain>
    </source>
</reference>
<comment type="caution">
    <text evidence="2">The sequence shown here is derived from an EMBL/GenBank/DDBJ whole genome shotgun (WGS) entry which is preliminary data.</text>
</comment>
<evidence type="ECO:0000313" key="2">
    <source>
        <dbReference type="EMBL" id="MFD0927078.1"/>
    </source>
</evidence>
<dbReference type="RefSeq" id="WP_253648755.1">
    <property type="nucleotide sequence ID" value="NZ_BAAAMO010000006.1"/>
</dbReference>
<evidence type="ECO:0000256" key="1">
    <source>
        <dbReference type="ARBA" id="ARBA00006479"/>
    </source>
</evidence>
<dbReference type="EMBL" id="JBHTIL010000002">
    <property type="protein sequence ID" value="MFD0927078.1"/>
    <property type="molecule type" value="Genomic_DNA"/>
</dbReference>
<protein>
    <submittedName>
        <fullName evidence="2">ROK family protein</fullName>
    </submittedName>
</protein>
<sequence length="323" mass="33435">MSGPLTIGVDIGGTSIRAAVVDDRGQIHDSQRAQTPSTAPALERCLDMLVDELRSRTEVAAVGLAVAGFLTPDRSVVRFAPHLPWREVAVAREMSTRIGLPVSCEHDANAAAVAERRFGAAGGGRTTLVLAIGTGIGAGLLLEGEVFRGSHGVAPELGHLPVVPDGRPCPCGKRGCWERYCSGTALVDNVVELVAAGLHRTSPLARETEQDPGSLTGRRVAAAAHDGDPLGLAALADFSRWLGYGLALIGDVFDPDLIVLAGGVGASSGLFLDEARDHYAALLTGSGHRRLARIRGTQLGEAAGLIGASAIARSDLARVSATR</sequence>
<keyword evidence="3" id="KW-1185">Reference proteome</keyword>
<evidence type="ECO:0000313" key="3">
    <source>
        <dbReference type="Proteomes" id="UP001597068"/>
    </source>
</evidence>
<name>A0ABW3GA73_9NOCA</name>
<gene>
    <name evidence="2" type="ORF">ACFQ04_15170</name>
</gene>
<proteinExistence type="inferred from homology"/>
<dbReference type="Gene3D" id="3.30.420.40">
    <property type="match status" value="2"/>
</dbReference>
<accession>A0ABW3GA73</accession>
<organism evidence="2 3">
    <name type="scientific">Williamsia deligens</name>
    <dbReference type="NCBI Taxonomy" id="321325"/>
    <lineage>
        <taxon>Bacteria</taxon>
        <taxon>Bacillati</taxon>
        <taxon>Actinomycetota</taxon>
        <taxon>Actinomycetes</taxon>
        <taxon>Mycobacteriales</taxon>
        <taxon>Nocardiaceae</taxon>
        <taxon>Williamsia</taxon>
    </lineage>
</organism>